<comment type="pathway">
    <text evidence="1">Amino-acid biosynthesis; L-lysine biosynthesis via DAP pathway; DL-2,6-diaminopimelate from LL-2,6-diaminopimelate: step 1/1.</text>
</comment>
<dbReference type="GO" id="GO:0005829">
    <property type="term" value="C:cytosol"/>
    <property type="evidence" value="ECO:0007669"/>
    <property type="project" value="TreeGrafter"/>
</dbReference>
<dbReference type="Pfam" id="PF01678">
    <property type="entry name" value="DAP_epimerase"/>
    <property type="match status" value="2"/>
</dbReference>
<dbReference type="Proteomes" id="UP001438707">
    <property type="component" value="Unassembled WGS sequence"/>
</dbReference>
<evidence type="ECO:0000256" key="6">
    <source>
        <dbReference type="ARBA" id="ARBA00023235"/>
    </source>
</evidence>
<dbReference type="GO" id="GO:0008837">
    <property type="term" value="F:diaminopimelate epimerase activity"/>
    <property type="evidence" value="ECO:0007669"/>
    <property type="project" value="UniProtKB-EC"/>
</dbReference>
<keyword evidence="6" id="KW-0413">Isomerase</keyword>
<dbReference type="EMBL" id="JALJOS010000008">
    <property type="protein sequence ID" value="KAK9835749.1"/>
    <property type="molecule type" value="Genomic_DNA"/>
</dbReference>
<dbReference type="GO" id="GO:0009089">
    <property type="term" value="P:lysine biosynthetic process via diaminopimelate"/>
    <property type="evidence" value="ECO:0007669"/>
    <property type="project" value="InterPro"/>
</dbReference>
<dbReference type="EMBL" id="JALJOS010000008">
    <property type="protein sequence ID" value="KAK9835748.1"/>
    <property type="molecule type" value="Genomic_DNA"/>
</dbReference>
<dbReference type="PANTHER" id="PTHR31689:SF0">
    <property type="entry name" value="DIAMINOPIMELATE EPIMERASE"/>
    <property type="match status" value="1"/>
</dbReference>
<dbReference type="PANTHER" id="PTHR31689">
    <property type="entry name" value="DIAMINOPIMELATE EPIMERASE, CHLOROPLASTIC"/>
    <property type="match status" value="1"/>
</dbReference>
<dbReference type="HAMAP" id="MF_00197">
    <property type="entry name" value="DAP_epimerase"/>
    <property type="match status" value="1"/>
</dbReference>
<evidence type="ECO:0000256" key="4">
    <source>
        <dbReference type="ARBA" id="ARBA00022605"/>
    </source>
</evidence>
<name>A0AAW1RPS7_9CHLO</name>
<evidence type="ECO:0000256" key="2">
    <source>
        <dbReference type="ARBA" id="ARBA00010219"/>
    </source>
</evidence>
<evidence type="ECO:0000313" key="9">
    <source>
        <dbReference type="Proteomes" id="UP001438707"/>
    </source>
</evidence>
<evidence type="ECO:0000256" key="5">
    <source>
        <dbReference type="ARBA" id="ARBA00023154"/>
    </source>
</evidence>
<reference evidence="8" key="2">
    <citation type="submission" date="2024-04" db="EMBL/GenBank/DDBJ databases">
        <authorList>
            <person name="Dal Grande F."/>
            <person name="Keller J."/>
            <person name="Delaux P.-M."/>
        </authorList>
    </citation>
    <scope>NUCLEOTIDE SEQUENCE</scope>
    <source>
        <strain evidence="8">SAG 2145</strain>
    </source>
</reference>
<dbReference type="InterPro" id="IPR001653">
    <property type="entry name" value="DAP_epimerase_DapF"/>
</dbReference>
<comment type="caution">
    <text evidence="8">The sequence shown here is derived from an EMBL/GenBank/DDBJ whole genome shotgun (WGS) entry which is preliminary data.</text>
</comment>
<dbReference type="PROSITE" id="PS01326">
    <property type="entry name" value="DAP_EPIMERASE"/>
    <property type="match status" value="1"/>
</dbReference>
<dbReference type="EC" id="5.1.1.7" evidence="3"/>
<keyword evidence="4" id="KW-0028">Amino-acid biosynthesis</keyword>
<dbReference type="NCBIfam" id="TIGR00652">
    <property type="entry name" value="DapF"/>
    <property type="match status" value="1"/>
</dbReference>
<comment type="similarity">
    <text evidence="2">Belongs to the diaminopimelate epimerase family.</text>
</comment>
<organism evidence="8 9">
    <name type="scientific">Apatococcus lobatus</name>
    <dbReference type="NCBI Taxonomy" id="904363"/>
    <lineage>
        <taxon>Eukaryota</taxon>
        <taxon>Viridiplantae</taxon>
        <taxon>Chlorophyta</taxon>
        <taxon>core chlorophytes</taxon>
        <taxon>Trebouxiophyceae</taxon>
        <taxon>Chlorellales</taxon>
        <taxon>Chlorellaceae</taxon>
        <taxon>Apatococcus</taxon>
    </lineage>
</organism>
<keyword evidence="5" id="KW-0457">Lysine biosynthesis</keyword>
<evidence type="ECO:0000256" key="3">
    <source>
        <dbReference type="ARBA" id="ARBA00013080"/>
    </source>
</evidence>
<evidence type="ECO:0000256" key="7">
    <source>
        <dbReference type="ARBA" id="ARBA00051712"/>
    </source>
</evidence>
<proteinExistence type="inferred from homology"/>
<dbReference type="Gene3D" id="3.10.310.10">
    <property type="entry name" value="Diaminopimelate Epimerase, Chain A, domain 1"/>
    <property type="match status" value="2"/>
</dbReference>
<dbReference type="FunFam" id="3.10.310.10:FF:000009">
    <property type="entry name" value="Diaminopimelate epimerase chloroplastic"/>
    <property type="match status" value="1"/>
</dbReference>
<evidence type="ECO:0000313" key="8">
    <source>
        <dbReference type="EMBL" id="KAK9835748.1"/>
    </source>
</evidence>
<protein>
    <recommendedName>
        <fullName evidence="3">diaminopimelate epimerase</fullName>
        <ecNumber evidence="3">5.1.1.7</ecNumber>
    </recommendedName>
</protein>
<gene>
    <name evidence="8" type="ORF">WJX74_007273</name>
</gene>
<accession>A0AAW1RPS7</accession>
<reference evidence="8 9" key="1">
    <citation type="journal article" date="2024" name="Nat. Commun.">
        <title>Phylogenomics reveals the evolutionary origins of lichenization in chlorophyte algae.</title>
        <authorList>
            <person name="Puginier C."/>
            <person name="Libourel C."/>
            <person name="Otte J."/>
            <person name="Skaloud P."/>
            <person name="Haon M."/>
            <person name="Grisel S."/>
            <person name="Petersen M."/>
            <person name="Berrin J.G."/>
            <person name="Delaux P.M."/>
            <person name="Dal Grande F."/>
            <person name="Keller J."/>
        </authorList>
    </citation>
    <scope>NUCLEOTIDE SEQUENCE [LARGE SCALE GENOMIC DNA]</scope>
    <source>
        <strain evidence="8 9">SAG 2145</strain>
    </source>
</reference>
<dbReference type="SUPFAM" id="SSF54506">
    <property type="entry name" value="Diaminopimelate epimerase-like"/>
    <property type="match status" value="2"/>
</dbReference>
<sequence length="333" mass="35657">MLLRHSSSAAHCQPRSGSRLATTCQATQTFPTPATLHQQQSLKAQANSLKFSKYQGLGNDFILVDNRHQRDLLVTATQAVNLCDRHFGIGADGVIFALPPDGDVDYAMRMFNNDGSEPEMCGNGIRCLARFVAEMDGDVPRRYRVHTLAGLIQPELLPDGQVCVDMGPPTLCPQAVPTTLEASQDGAAVAVPLQIEGTSWPMTCVSMGNPHAVTFGPADSPIQVASLPLAQLGPHFETHPAFPAKTNTEFVEVLDRGHVRMVVWERGAGITLACGTGACATLVAGVLEGRLNNVCQVDLPGGPLQIEWQDKGNRHVYMTGPAELVFAGQVALK</sequence>
<dbReference type="AlphaFoldDB" id="A0AAW1RPS7"/>
<dbReference type="InterPro" id="IPR018510">
    <property type="entry name" value="DAP_epimerase_AS"/>
</dbReference>
<comment type="catalytic activity">
    <reaction evidence="7">
        <text>(2S,6S)-2,6-diaminopimelate = meso-2,6-diaminopimelate</text>
        <dbReference type="Rhea" id="RHEA:15393"/>
        <dbReference type="ChEBI" id="CHEBI:57609"/>
        <dbReference type="ChEBI" id="CHEBI:57791"/>
        <dbReference type="EC" id="5.1.1.7"/>
    </reaction>
</comment>
<keyword evidence="9" id="KW-1185">Reference proteome</keyword>
<evidence type="ECO:0000256" key="1">
    <source>
        <dbReference type="ARBA" id="ARBA00005196"/>
    </source>
</evidence>